<protein>
    <submittedName>
        <fullName evidence="1">Uncharacterized protein</fullName>
    </submittedName>
</protein>
<keyword evidence="2" id="KW-1185">Reference proteome</keyword>
<proteinExistence type="predicted"/>
<reference evidence="1" key="1">
    <citation type="submission" date="2022-06" db="EMBL/GenBank/DDBJ databases">
        <authorList>
            <person name="Legras J.-L."/>
            <person name="Devillers H."/>
            <person name="Grondin C."/>
        </authorList>
    </citation>
    <scope>NUCLEOTIDE SEQUENCE</scope>
    <source>
        <strain evidence="1">CLIB 1444</strain>
    </source>
</reference>
<comment type="caution">
    <text evidence="1">The sequence shown here is derived from an EMBL/GenBank/DDBJ whole genome shotgun (WGS) entry which is preliminary data.</text>
</comment>
<dbReference type="Proteomes" id="UP001152531">
    <property type="component" value="Unassembled WGS sequence"/>
</dbReference>
<evidence type="ECO:0000313" key="1">
    <source>
        <dbReference type="EMBL" id="CAH6722516.1"/>
    </source>
</evidence>
<gene>
    <name evidence="1" type="ORF">CLIB1444_10S00188</name>
</gene>
<name>A0ACA9YDH5_9ASCO</name>
<organism evidence="1 2">
    <name type="scientific">[Candida] jaroonii</name>
    <dbReference type="NCBI Taxonomy" id="467808"/>
    <lineage>
        <taxon>Eukaryota</taxon>
        <taxon>Fungi</taxon>
        <taxon>Dikarya</taxon>
        <taxon>Ascomycota</taxon>
        <taxon>Saccharomycotina</taxon>
        <taxon>Pichiomycetes</taxon>
        <taxon>Debaryomycetaceae</taxon>
        <taxon>Yamadazyma</taxon>
    </lineage>
</organism>
<evidence type="ECO:0000313" key="2">
    <source>
        <dbReference type="Proteomes" id="UP001152531"/>
    </source>
</evidence>
<dbReference type="EMBL" id="CALSDN010000010">
    <property type="protein sequence ID" value="CAH6722516.1"/>
    <property type="molecule type" value="Genomic_DNA"/>
</dbReference>
<sequence>MGLFSAPKGNALYYSNSEMRSHPELHRRNSNEKERSRSKSPVKEEKKSEEGAETDKSNEIPNEEITEDGEITQEAEQEKKFKKLRNRDQFDPETSKNTKLNSLIYHTSDDTVDLYTRENDSSDLIGRIYYDDFDSDSVTSPLVSVTNTPLLSPKFSALSGSSHVDYFSLSSSRLPSSTNLHTIGSATNLKASMSQTSIDDKFKNGISFDITGASDKKSLTLKVKHPKFKFRRNNKTFLCGYNDDLESLKAIKWLFDEMIIHGDTIVILQVLDEKLHNKIDKKVVNKNLFKIEELNIHNKKISIVFEVDIGKPQKLLQRAIDEYKPQMMCIGSHHEDEQQHHKSIFSKTTLGSYFLQYALVPVVIVKPKYNHITILNNEIDSIDYFKNWLNNIDISETYSKKKKRPSFNRTNSVEDRGRTLDKEGRFKFSISASRSRSTSESRHSDGSNDKLIEPIHERSTSKGRTRLSRLFHIDD</sequence>
<accession>A0ACA9YDH5</accession>